<keyword evidence="10" id="KW-1185">Reference proteome</keyword>
<feature type="transmembrane region" description="Helical" evidence="7">
    <location>
        <begin position="143"/>
        <end position="163"/>
    </location>
</feature>
<evidence type="ECO:0000256" key="3">
    <source>
        <dbReference type="ARBA" id="ARBA00022475"/>
    </source>
</evidence>
<dbReference type="InterPro" id="IPR005829">
    <property type="entry name" value="Sugar_transporter_CS"/>
</dbReference>
<feature type="transmembrane region" description="Helical" evidence="7">
    <location>
        <begin position="85"/>
        <end position="104"/>
    </location>
</feature>
<feature type="transmembrane region" description="Helical" evidence="7">
    <location>
        <begin position="20"/>
        <end position="42"/>
    </location>
</feature>
<feature type="transmembrane region" description="Helical" evidence="7">
    <location>
        <begin position="234"/>
        <end position="251"/>
    </location>
</feature>
<comment type="subcellular location">
    <subcellularLocation>
        <location evidence="1">Cell membrane</location>
        <topology evidence="1">Multi-pass membrane protein</topology>
    </subcellularLocation>
</comment>
<feature type="transmembrane region" description="Helical" evidence="7">
    <location>
        <begin position="169"/>
        <end position="193"/>
    </location>
</feature>
<feature type="transmembrane region" description="Helical" evidence="7">
    <location>
        <begin position="110"/>
        <end position="131"/>
    </location>
</feature>
<accession>A0ABT2HEE2</accession>
<feature type="transmembrane region" description="Helical" evidence="7">
    <location>
        <begin position="309"/>
        <end position="329"/>
    </location>
</feature>
<dbReference type="PROSITE" id="PS50850">
    <property type="entry name" value="MFS"/>
    <property type="match status" value="1"/>
</dbReference>
<keyword evidence="5 7" id="KW-1133">Transmembrane helix</keyword>
<gene>
    <name evidence="9" type="ORF">NYQ28_03545</name>
</gene>
<keyword evidence="3" id="KW-1003">Cell membrane</keyword>
<dbReference type="PROSITE" id="PS00216">
    <property type="entry name" value="SUGAR_TRANSPORT_1"/>
    <property type="match status" value="1"/>
</dbReference>
<dbReference type="EMBL" id="JANVAD010000002">
    <property type="protein sequence ID" value="MCS6521636.1"/>
    <property type="molecule type" value="Genomic_DNA"/>
</dbReference>
<keyword evidence="2" id="KW-0813">Transport</keyword>
<feature type="transmembrane region" description="Helical" evidence="7">
    <location>
        <begin position="361"/>
        <end position="384"/>
    </location>
</feature>
<dbReference type="RefSeq" id="WP_229666790.1">
    <property type="nucleotide sequence ID" value="NZ_BMNV01000003.1"/>
</dbReference>
<dbReference type="InterPro" id="IPR036259">
    <property type="entry name" value="MFS_trans_sf"/>
</dbReference>
<dbReference type="InterPro" id="IPR020846">
    <property type="entry name" value="MFS_dom"/>
</dbReference>
<feature type="domain" description="Major facilitator superfamily (MFS) profile" evidence="8">
    <location>
        <begin position="19"/>
        <end position="498"/>
    </location>
</feature>
<protein>
    <submittedName>
        <fullName evidence="9">MFS transporter</fullName>
    </submittedName>
</protein>
<dbReference type="InterPro" id="IPR011701">
    <property type="entry name" value="MFS"/>
</dbReference>
<organism evidence="9 10">
    <name type="scientific">Curtobacterium citreum</name>
    <dbReference type="NCBI Taxonomy" id="2036"/>
    <lineage>
        <taxon>Bacteria</taxon>
        <taxon>Bacillati</taxon>
        <taxon>Actinomycetota</taxon>
        <taxon>Actinomycetes</taxon>
        <taxon>Micrococcales</taxon>
        <taxon>Microbacteriaceae</taxon>
        <taxon>Curtobacterium</taxon>
    </lineage>
</organism>
<feature type="transmembrane region" description="Helical" evidence="7">
    <location>
        <begin position="54"/>
        <end position="73"/>
    </location>
</feature>
<evidence type="ECO:0000313" key="10">
    <source>
        <dbReference type="Proteomes" id="UP001652264"/>
    </source>
</evidence>
<dbReference type="CDD" id="cd17321">
    <property type="entry name" value="MFS_MMR_MDR_like"/>
    <property type="match status" value="1"/>
</dbReference>
<dbReference type="Pfam" id="PF07690">
    <property type="entry name" value="MFS_1"/>
    <property type="match status" value="1"/>
</dbReference>
<name>A0ABT2HEE2_9MICO</name>
<evidence type="ECO:0000256" key="7">
    <source>
        <dbReference type="SAM" id="Phobius"/>
    </source>
</evidence>
<proteinExistence type="predicted"/>
<evidence type="ECO:0000256" key="6">
    <source>
        <dbReference type="ARBA" id="ARBA00023136"/>
    </source>
</evidence>
<feature type="transmembrane region" description="Helical" evidence="7">
    <location>
        <begin position="405"/>
        <end position="426"/>
    </location>
</feature>
<dbReference type="PANTHER" id="PTHR42718">
    <property type="entry name" value="MAJOR FACILITATOR SUPERFAMILY MULTIDRUG TRANSPORTER MFSC"/>
    <property type="match status" value="1"/>
</dbReference>
<dbReference type="PANTHER" id="PTHR42718:SF47">
    <property type="entry name" value="METHYL VIOLOGEN RESISTANCE PROTEIN SMVA"/>
    <property type="match status" value="1"/>
</dbReference>
<comment type="caution">
    <text evidence="9">The sequence shown here is derived from an EMBL/GenBank/DDBJ whole genome shotgun (WGS) entry which is preliminary data.</text>
</comment>
<evidence type="ECO:0000256" key="2">
    <source>
        <dbReference type="ARBA" id="ARBA00022448"/>
    </source>
</evidence>
<dbReference type="GeneID" id="95323114"/>
<evidence type="ECO:0000256" key="4">
    <source>
        <dbReference type="ARBA" id="ARBA00022692"/>
    </source>
</evidence>
<dbReference type="SUPFAM" id="SSF103473">
    <property type="entry name" value="MFS general substrate transporter"/>
    <property type="match status" value="1"/>
</dbReference>
<dbReference type="Proteomes" id="UP001652264">
    <property type="component" value="Unassembled WGS sequence"/>
</dbReference>
<evidence type="ECO:0000256" key="1">
    <source>
        <dbReference type="ARBA" id="ARBA00004651"/>
    </source>
</evidence>
<sequence length="501" mass="51440">MSSFDVLTTEKATPREWASLGILTLAVMLLSIDGTVLALAVPSISEDLQPTSTQILWIGDIYSFALAGLLITMGNMADRVGRKRLLLIGAACFGAASVLAAFAPTAEVLIAARALLGVAGSTLMPSTLSLVRATFRDARQRTTAIAVWAAGASGGAAAGPLIGGALLEHFWWGSVFLINVPVIVLILTGGVFLLQESRGESRNPIDLLSAVLSIAAIVPVVYAVKHLAGEGLDGTVPAFTALGVVAAVLFVRRQRRLQTPLIDLELFRVPAFSGAILANALGVFAFIGLLFFFSQYLQLVRGLSPLEAGIHQLPATVASVAVVAVVGLLSRRLGKGRAIGGALLLAGAGMASLASTEGLSAYFGIALSLVALGLGEGIAMTLATDAVVAAVPRERAGAASAISETAYELGTALGIAILGSLQTAFYRSRLNLDDVPKDEAAAVRESLASATEALPSGSTALLHAQEAFTAGMQVTTVLAAVLLAAGGILALRVIPSEREKS</sequence>
<dbReference type="Gene3D" id="1.20.1250.20">
    <property type="entry name" value="MFS general substrate transporter like domains"/>
    <property type="match status" value="1"/>
</dbReference>
<dbReference type="Gene3D" id="1.20.1720.10">
    <property type="entry name" value="Multidrug resistance protein D"/>
    <property type="match status" value="1"/>
</dbReference>
<keyword evidence="4 7" id="KW-0812">Transmembrane</keyword>
<evidence type="ECO:0000259" key="8">
    <source>
        <dbReference type="PROSITE" id="PS50850"/>
    </source>
</evidence>
<evidence type="ECO:0000313" key="9">
    <source>
        <dbReference type="EMBL" id="MCS6521636.1"/>
    </source>
</evidence>
<evidence type="ECO:0000256" key="5">
    <source>
        <dbReference type="ARBA" id="ARBA00022989"/>
    </source>
</evidence>
<feature type="transmembrane region" description="Helical" evidence="7">
    <location>
        <begin position="336"/>
        <end position="355"/>
    </location>
</feature>
<feature type="transmembrane region" description="Helical" evidence="7">
    <location>
        <begin position="272"/>
        <end position="297"/>
    </location>
</feature>
<feature type="transmembrane region" description="Helical" evidence="7">
    <location>
        <begin position="205"/>
        <end position="222"/>
    </location>
</feature>
<keyword evidence="6 7" id="KW-0472">Membrane</keyword>
<feature type="transmembrane region" description="Helical" evidence="7">
    <location>
        <begin position="470"/>
        <end position="491"/>
    </location>
</feature>
<reference evidence="9 10" key="1">
    <citation type="submission" date="2022-08" db="EMBL/GenBank/DDBJ databases">
        <title>Taxonomy of Curtobacterium flaccumfaciens.</title>
        <authorList>
            <person name="Osdaghi E."/>
            <person name="Taghavi S.M."/>
            <person name="Hamidizade M."/>
            <person name="Abachi H."/>
            <person name="Fazliarab A."/>
            <person name="Baeyen S."/>
            <person name="Portier P."/>
            <person name="Van Vaerenbergh J."/>
            <person name="Jacques M.-A."/>
        </authorList>
    </citation>
    <scope>NUCLEOTIDE SEQUENCE [LARGE SCALE GENOMIC DNA]</scope>
    <source>
        <strain evidence="9 10">LMG8786T</strain>
    </source>
</reference>